<keyword evidence="3" id="KW-1185">Reference proteome</keyword>
<feature type="compositionally biased region" description="Basic residues" evidence="1">
    <location>
        <begin position="1"/>
        <end position="10"/>
    </location>
</feature>
<sequence>MTPRSAKKARTSPINRARSRNVSISAEGRQSIDIYVSSRDDKGHTRKNVALQASPAQLAPSPSDAQTRRLMGKAAEFSSAK</sequence>
<gene>
    <name evidence="2" type="ORF">HHA01_22730</name>
</gene>
<reference evidence="2 3" key="1">
    <citation type="submission" date="2019-06" db="EMBL/GenBank/DDBJ databases">
        <title>Whole genome shotgun sequence of Halomonas halmophila NBRC 15537.</title>
        <authorList>
            <person name="Hosoyama A."/>
            <person name="Uohara A."/>
            <person name="Ohji S."/>
            <person name="Ichikawa N."/>
        </authorList>
    </citation>
    <scope>NUCLEOTIDE SEQUENCE [LARGE SCALE GENOMIC DNA]</scope>
    <source>
        <strain evidence="2 3">NBRC 15537</strain>
    </source>
</reference>
<dbReference type="EMBL" id="BJOC01000031">
    <property type="protein sequence ID" value="GED23296.1"/>
    <property type="molecule type" value="Genomic_DNA"/>
</dbReference>
<comment type="caution">
    <text evidence="2">The sequence shown here is derived from an EMBL/GenBank/DDBJ whole genome shotgun (WGS) entry which is preliminary data.</text>
</comment>
<dbReference type="AlphaFoldDB" id="A0A4Y4F1N9"/>
<name>A0A4Y4F1N9_9GAMM</name>
<evidence type="ECO:0000313" key="2">
    <source>
        <dbReference type="EMBL" id="GED23296.1"/>
    </source>
</evidence>
<accession>A0A4Y4F1N9</accession>
<feature type="region of interest" description="Disordered" evidence="1">
    <location>
        <begin position="1"/>
        <end position="81"/>
    </location>
</feature>
<evidence type="ECO:0000313" key="3">
    <source>
        <dbReference type="Proteomes" id="UP000319812"/>
    </source>
</evidence>
<evidence type="ECO:0000256" key="1">
    <source>
        <dbReference type="SAM" id="MobiDB-lite"/>
    </source>
</evidence>
<protein>
    <submittedName>
        <fullName evidence="2">Uncharacterized protein</fullName>
    </submittedName>
</protein>
<proteinExistence type="predicted"/>
<dbReference type="Proteomes" id="UP000319812">
    <property type="component" value="Unassembled WGS sequence"/>
</dbReference>
<organism evidence="2 3">
    <name type="scientific">Halomonas halmophila</name>
    <dbReference type="NCBI Taxonomy" id="252"/>
    <lineage>
        <taxon>Bacteria</taxon>
        <taxon>Pseudomonadati</taxon>
        <taxon>Pseudomonadota</taxon>
        <taxon>Gammaproteobacteria</taxon>
        <taxon>Oceanospirillales</taxon>
        <taxon>Halomonadaceae</taxon>
        <taxon>Halomonas</taxon>
    </lineage>
</organism>